<accession>A0A402CKC0</accession>
<reference evidence="2 3" key="1">
    <citation type="submission" date="2018-11" db="EMBL/GenBank/DDBJ databases">
        <title>Microbial catabolism of amino acid.</title>
        <authorList>
            <person name="Hibi M."/>
            <person name="Ogawa J."/>
        </authorList>
    </citation>
    <scope>NUCLEOTIDE SEQUENCE [LARGE SCALE GENOMIC DNA]</scope>
    <source>
        <strain evidence="2 3">C31-06</strain>
    </source>
</reference>
<dbReference type="EMBL" id="BHYM01000087">
    <property type="protein sequence ID" value="GCE44100.1"/>
    <property type="molecule type" value="Genomic_DNA"/>
</dbReference>
<feature type="region of interest" description="Disordered" evidence="1">
    <location>
        <begin position="493"/>
        <end position="526"/>
    </location>
</feature>
<comment type="caution">
    <text evidence="2">The sequence shown here is derived from an EMBL/GenBank/DDBJ whole genome shotgun (WGS) entry which is preliminary data.</text>
</comment>
<feature type="region of interest" description="Disordered" evidence="1">
    <location>
        <begin position="430"/>
        <end position="455"/>
    </location>
</feature>
<protein>
    <submittedName>
        <fullName evidence="2">Uncharacterized protein</fullName>
    </submittedName>
</protein>
<proteinExistence type="predicted"/>
<organism evidence="2 3">
    <name type="scientific">Rhodococcus wratislaviensis</name>
    <name type="common">Tsukamurella wratislaviensis</name>
    <dbReference type="NCBI Taxonomy" id="44752"/>
    <lineage>
        <taxon>Bacteria</taxon>
        <taxon>Bacillati</taxon>
        <taxon>Actinomycetota</taxon>
        <taxon>Actinomycetes</taxon>
        <taxon>Mycobacteriales</taxon>
        <taxon>Nocardiaceae</taxon>
        <taxon>Rhodococcus</taxon>
    </lineage>
</organism>
<dbReference type="AlphaFoldDB" id="A0A402CKC0"/>
<sequence length="526" mass="57604">MVDWASGKLQLQRFRDGWGVACGLEVRGDPDNPTGVIVGEGYAVSCCGEDIIVCTEEKLDLDMVWHEPNPCTDPETAAVEYEGEGERRKRADLIRRVGQHGSASGATQDVIAEVQSRLADAGKQDANDSVGTAPTRWVDVFATYREEDADPRATLRHTDCVEAPQCEAAKTRESYELYWELGGADPADTAAQAWCRGYKQCLCVLHQFADAFGESGESGESGEVWSDVRRWLLDWIDRHPPHVYCDLRELVCSLTKEDPAHRHLEILAKLVLDCRGAYTRKRCHTCERVTGVRLARVYLGQLAEDRPPRVRYIDNYQPFRRKLSPTTLPAPVGKTNLGSLIGERWGEACRRLADLGIAATPEMLEYDSVADLLDRLDTDCDPVVGCGDPVTVLVTRFDEDWDTDETAHRSTVAQSIVIGFRTGYPAGAAVNTPEAAASPDVTDPPEEDSRTNESARLRELSGVTDVGAERLLGAGLTLETIATDPDAAARVEKALPRGSRAKAAQIVAEAQRRRQETGGDGPGGSR</sequence>
<name>A0A402CKC0_RHOWR</name>
<gene>
    <name evidence="2" type="ORF">Rhow_008398</name>
</gene>
<evidence type="ECO:0000256" key="1">
    <source>
        <dbReference type="SAM" id="MobiDB-lite"/>
    </source>
</evidence>
<evidence type="ECO:0000313" key="2">
    <source>
        <dbReference type="EMBL" id="GCE44100.1"/>
    </source>
</evidence>
<keyword evidence="3" id="KW-1185">Reference proteome</keyword>
<dbReference type="Proteomes" id="UP000287519">
    <property type="component" value="Unassembled WGS sequence"/>
</dbReference>
<evidence type="ECO:0000313" key="3">
    <source>
        <dbReference type="Proteomes" id="UP000287519"/>
    </source>
</evidence>